<organism evidence="1 2">
    <name type="scientific">Hygrophoropsis aurantiaca</name>
    <dbReference type="NCBI Taxonomy" id="72124"/>
    <lineage>
        <taxon>Eukaryota</taxon>
        <taxon>Fungi</taxon>
        <taxon>Dikarya</taxon>
        <taxon>Basidiomycota</taxon>
        <taxon>Agaricomycotina</taxon>
        <taxon>Agaricomycetes</taxon>
        <taxon>Agaricomycetidae</taxon>
        <taxon>Boletales</taxon>
        <taxon>Coniophorineae</taxon>
        <taxon>Hygrophoropsidaceae</taxon>
        <taxon>Hygrophoropsis</taxon>
    </lineage>
</organism>
<sequence length="356" mass="40176">MPSSTYSLRTAGRQVSRPRLSITRNKILQEYVRITDVVTLDNVLSTAMERKRDAARVQFLHLIFHQISPPAHKIRLLLRQLKNVVVLELIVPFASKSKWVRLLQGVQLDQLETFSTTSPHAALSIFLRNHPRVKNLKIDGCAAPVCELEDLHLPSLIDVSGPAPCVTAVMKRNSVERVYATRNDGDLPHLPRFFNSLSTSIATLSVLHLDFDPTDRDILSKIGKAAPFLTALKLTETSLPYGIQRGSRFRRAWNHASQWKSGLLLLPRLSRLLLKTAAPLVTTPGDQSQEAILVSKWTHTKRRSGMRDEHPTLQHLTLWYLSDSDSSYLCYWSQAWKDGVWARTGSISQPPPEAFV</sequence>
<dbReference type="EMBL" id="MU267849">
    <property type="protein sequence ID" value="KAH7908062.1"/>
    <property type="molecule type" value="Genomic_DNA"/>
</dbReference>
<name>A0ACB8A4W3_9AGAM</name>
<dbReference type="Proteomes" id="UP000790377">
    <property type="component" value="Unassembled WGS sequence"/>
</dbReference>
<evidence type="ECO:0000313" key="1">
    <source>
        <dbReference type="EMBL" id="KAH7908062.1"/>
    </source>
</evidence>
<protein>
    <submittedName>
        <fullName evidence="1">Uncharacterized protein</fullName>
    </submittedName>
</protein>
<comment type="caution">
    <text evidence="1">The sequence shown here is derived from an EMBL/GenBank/DDBJ whole genome shotgun (WGS) entry which is preliminary data.</text>
</comment>
<gene>
    <name evidence="1" type="ORF">BJ138DRAFT_1128715</name>
</gene>
<reference evidence="1" key="1">
    <citation type="journal article" date="2021" name="New Phytol.">
        <title>Evolutionary innovations through gain and loss of genes in the ectomycorrhizal Boletales.</title>
        <authorList>
            <person name="Wu G."/>
            <person name="Miyauchi S."/>
            <person name="Morin E."/>
            <person name="Kuo A."/>
            <person name="Drula E."/>
            <person name="Varga T."/>
            <person name="Kohler A."/>
            <person name="Feng B."/>
            <person name="Cao Y."/>
            <person name="Lipzen A."/>
            <person name="Daum C."/>
            <person name="Hundley H."/>
            <person name="Pangilinan J."/>
            <person name="Johnson J."/>
            <person name="Barry K."/>
            <person name="LaButti K."/>
            <person name="Ng V."/>
            <person name="Ahrendt S."/>
            <person name="Min B."/>
            <person name="Choi I.G."/>
            <person name="Park H."/>
            <person name="Plett J.M."/>
            <person name="Magnuson J."/>
            <person name="Spatafora J.W."/>
            <person name="Nagy L.G."/>
            <person name="Henrissat B."/>
            <person name="Grigoriev I.V."/>
            <person name="Yang Z.L."/>
            <person name="Xu J."/>
            <person name="Martin F.M."/>
        </authorList>
    </citation>
    <scope>NUCLEOTIDE SEQUENCE</scope>
    <source>
        <strain evidence="1">ATCC 28755</strain>
    </source>
</reference>
<proteinExistence type="predicted"/>
<accession>A0ACB8A4W3</accession>
<evidence type="ECO:0000313" key="2">
    <source>
        <dbReference type="Proteomes" id="UP000790377"/>
    </source>
</evidence>
<keyword evidence="2" id="KW-1185">Reference proteome</keyword>